<reference evidence="13 14" key="1">
    <citation type="journal article" date="2017" name="Gigascience">
        <title>Draft genome of the honey bee ectoparasitic mite, Tropilaelaps mercedesae, is shaped by the parasitic life history.</title>
        <authorList>
            <person name="Dong X."/>
            <person name="Armstrong S.D."/>
            <person name="Xia D."/>
            <person name="Makepeace B.L."/>
            <person name="Darby A.C."/>
            <person name="Kadowaki T."/>
        </authorList>
    </citation>
    <scope>NUCLEOTIDE SEQUENCE [LARGE SCALE GENOMIC DNA]</scope>
    <source>
        <strain evidence="13">Wuxi-XJTLU</strain>
    </source>
</reference>
<dbReference type="Pfam" id="PF01408">
    <property type="entry name" value="GFO_IDH_MocA"/>
    <property type="match status" value="1"/>
</dbReference>
<dbReference type="GO" id="GO:0000166">
    <property type="term" value="F:nucleotide binding"/>
    <property type="evidence" value="ECO:0007669"/>
    <property type="project" value="InterPro"/>
</dbReference>
<dbReference type="Pfam" id="PF22725">
    <property type="entry name" value="GFO_IDH_MocA_C3"/>
    <property type="match status" value="1"/>
</dbReference>
<name>A0A1V9XBE9_9ACAR</name>
<organism evidence="13 14">
    <name type="scientific">Tropilaelaps mercedesae</name>
    <dbReference type="NCBI Taxonomy" id="418985"/>
    <lineage>
        <taxon>Eukaryota</taxon>
        <taxon>Metazoa</taxon>
        <taxon>Ecdysozoa</taxon>
        <taxon>Arthropoda</taxon>
        <taxon>Chelicerata</taxon>
        <taxon>Arachnida</taxon>
        <taxon>Acari</taxon>
        <taxon>Parasitiformes</taxon>
        <taxon>Mesostigmata</taxon>
        <taxon>Gamasina</taxon>
        <taxon>Dermanyssoidea</taxon>
        <taxon>Laelapidae</taxon>
        <taxon>Tropilaelaps</taxon>
    </lineage>
</organism>
<protein>
    <recommendedName>
        <fullName evidence="5">Trans-1,2-dihydrobenzene-1,2-diol dehydrogenase</fullName>
        <ecNumber evidence="4">1.1.1.179</ecNumber>
        <ecNumber evidence="3">1.3.1.20</ecNumber>
    </recommendedName>
    <alternativeName>
        <fullName evidence="8">D-xylose 1-dehydrogenase</fullName>
    </alternativeName>
    <alternativeName>
        <fullName evidence="7">D-xylose-NADP dehydrogenase</fullName>
    </alternativeName>
    <alternativeName>
        <fullName evidence="6">Dimeric dihydrodiol dehydrogenase</fullName>
    </alternativeName>
</protein>
<evidence type="ECO:0000256" key="8">
    <source>
        <dbReference type="ARBA" id="ARBA00043025"/>
    </source>
</evidence>
<feature type="domain" description="Gfo/Idh/MocA-like oxidoreductase N-terminal" evidence="11">
    <location>
        <begin position="11"/>
        <end position="126"/>
    </location>
</feature>
<comment type="caution">
    <text evidence="13">The sequence shown here is derived from an EMBL/GenBank/DDBJ whole genome shotgun (WGS) entry which is preliminary data.</text>
</comment>
<dbReference type="EC" id="1.3.1.20" evidence="3"/>
<feature type="domain" description="GFO/IDH/MocA-like oxidoreductase" evidence="12">
    <location>
        <begin position="145"/>
        <end position="251"/>
    </location>
</feature>
<evidence type="ECO:0000313" key="14">
    <source>
        <dbReference type="Proteomes" id="UP000192247"/>
    </source>
</evidence>
<dbReference type="GO" id="GO:0047837">
    <property type="term" value="F:D-xylose 1-dehydrogenase (NADP+) activity"/>
    <property type="evidence" value="ECO:0007669"/>
    <property type="project" value="UniProtKB-EC"/>
</dbReference>
<dbReference type="EMBL" id="MNPL01016748">
    <property type="protein sequence ID" value="OQR70662.1"/>
    <property type="molecule type" value="Genomic_DNA"/>
</dbReference>
<dbReference type="PANTHER" id="PTHR22604">
    <property type="entry name" value="OXIDOREDUCTASES"/>
    <property type="match status" value="1"/>
</dbReference>
<evidence type="ECO:0000256" key="1">
    <source>
        <dbReference type="ARBA" id="ARBA00010928"/>
    </source>
</evidence>
<evidence type="ECO:0000256" key="10">
    <source>
        <dbReference type="ARBA" id="ARBA00049233"/>
    </source>
</evidence>
<dbReference type="AlphaFoldDB" id="A0A1V9XBE9"/>
<dbReference type="STRING" id="418985.A0A1V9XBE9"/>
<comment type="catalytic activity">
    <reaction evidence="9">
        <text>(1R,2R)-1,2-dihydrobenzene-1,2-diol + NADP(+) = catechol + NADPH + H(+)</text>
        <dbReference type="Rhea" id="RHEA:16729"/>
        <dbReference type="ChEBI" id="CHEBI:10702"/>
        <dbReference type="ChEBI" id="CHEBI:15378"/>
        <dbReference type="ChEBI" id="CHEBI:18135"/>
        <dbReference type="ChEBI" id="CHEBI:57783"/>
        <dbReference type="ChEBI" id="CHEBI:58349"/>
        <dbReference type="EC" id="1.3.1.20"/>
    </reaction>
</comment>
<evidence type="ECO:0000256" key="5">
    <source>
        <dbReference type="ARBA" id="ARBA00040603"/>
    </source>
</evidence>
<evidence type="ECO:0000259" key="12">
    <source>
        <dbReference type="Pfam" id="PF22725"/>
    </source>
</evidence>
<dbReference type="FunCoup" id="A0A1V9XBE9">
    <property type="interactions" value="233"/>
</dbReference>
<dbReference type="Gene3D" id="3.40.50.720">
    <property type="entry name" value="NAD(P)-binding Rossmann-like Domain"/>
    <property type="match status" value="1"/>
</dbReference>
<keyword evidence="2" id="KW-0560">Oxidoreductase</keyword>
<evidence type="ECO:0000259" key="11">
    <source>
        <dbReference type="Pfam" id="PF01408"/>
    </source>
</evidence>
<dbReference type="GO" id="GO:0047115">
    <property type="term" value="F:trans-1,2-dihydrobenzene-1,2-diol dehydrogenase activity"/>
    <property type="evidence" value="ECO:0007669"/>
    <property type="project" value="UniProtKB-EC"/>
</dbReference>
<dbReference type="Gene3D" id="3.30.360.10">
    <property type="entry name" value="Dihydrodipicolinate Reductase, domain 2"/>
    <property type="match status" value="1"/>
</dbReference>
<accession>A0A1V9XBE9</accession>
<evidence type="ECO:0000256" key="3">
    <source>
        <dbReference type="ARBA" id="ARBA00038853"/>
    </source>
</evidence>
<dbReference type="InterPro" id="IPR036291">
    <property type="entry name" value="NAD(P)-bd_dom_sf"/>
</dbReference>
<evidence type="ECO:0000256" key="6">
    <source>
        <dbReference type="ARBA" id="ARBA00042926"/>
    </source>
</evidence>
<evidence type="ECO:0000313" key="13">
    <source>
        <dbReference type="EMBL" id="OQR70662.1"/>
    </source>
</evidence>
<gene>
    <name evidence="13" type="ORF">BIW11_11484</name>
</gene>
<dbReference type="SUPFAM" id="SSF51735">
    <property type="entry name" value="NAD(P)-binding Rossmann-fold domains"/>
    <property type="match status" value="1"/>
</dbReference>
<proteinExistence type="inferred from homology"/>
<dbReference type="OrthoDB" id="2129491at2759"/>
<comment type="similarity">
    <text evidence="1">Belongs to the Gfo/Idh/MocA family.</text>
</comment>
<evidence type="ECO:0000256" key="9">
    <source>
        <dbReference type="ARBA" id="ARBA00047423"/>
    </source>
</evidence>
<keyword evidence="14" id="KW-1185">Reference proteome</keyword>
<dbReference type="InterPro" id="IPR000683">
    <property type="entry name" value="Gfo/Idh/MocA-like_OxRdtase_N"/>
</dbReference>
<dbReference type="SUPFAM" id="SSF55347">
    <property type="entry name" value="Glyceraldehyde-3-phosphate dehydrogenase-like, C-terminal domain"/>
    <property type="match status" value="1"/>
</dbReference>
<dbReference type="InterPro" id="IPR050984">
    <property type="entry name" value="Gfo/Idh/MocA_domain"/>
</dbReference>
<comment type="catalytic activity">
    <reaction evidence="10">
        <text>D-xylose + NADP(+) = D-xylono-1,5-lactone + NADPH + H(+)</text>
        <dbReference type="Rhea" id="RHEA:22000"/>
        <dbReference type="ChEBI" id="CHEBI:15378"/>
        <dbReference type="ChEBI" id="CHEBI:15867"/>
        <dbReference type="ChEBI" id="CHEBI:53455"/>
        <dbReference type="ChEBI" id="CHEBI:57783"/>
        <dbReference type="ChEBI" id="CHEBI:58349"/>
        <dbReference type="EC" id="1.1.1.179"/>
    </reaction>
</comment>
<dbReference type="EC" id="1.1.1.179" evidence="4"/>
<evidence type="ECO:0000256" key="7">
    <source>
        <dbReference type="ARBA" id="ARBA00042988"/>
    </source>
</evidence>
<sequence>MMRLFEMAATRWGILSAGKISHDFVTCLRSTRDHEIVAVAGKNIDKVKEFAELHEIKNVLNKYEDMVKQDNVDVVYCGSLNPQHYPLVKLLLENGKPVLCEKPLTMCLEHTEELVRIARQNRVFLMEALWSRFLPAYEVLRRRIGELGEIQSVQVSFGMAQIGKCDRVTKSQLGGSSILDIGIYTINFAQLIFKDEYPAEVRAVGEISPEGVDIQTAIVLKYPSGKLASLTTSVSADLPCEATVYGKNGFIKARTLHKPFWCPDTIEVNGQKEVLPFPETILPCNYVNSSGLRYEASHVRECLNKGLTESPVLPLQATLNFARIIQTCLDQMGAKLKV</sequence>
<dbReference type="PANTHER" id="PTHR22604:SF105">
    <property type="entry name" value="TRANS-1,2-DIHYDROBENZENE-1,2-DIOL DEHYDROGENASE"/>
    <property type="match status" value="1"/>
</dbReference>
<evidence type="ECO:0000256" key="2">
    <source>
        <dbReference type="ARBA" id="ARBA00023002"/>
    </source>
</evidence>
<dbReference type="InParanoid" id="A0A1V9XBE9"/>
<dbReference type="Proteomes" id="UP000192247">
    <property type="component" value="Unassembled WGS sequence"/>
</dbReference>
<evidence type="ECO:0000256" key="4">
    <source>
        <dbReference type="ARBA" id="ARBA00038984"/>
    </source>
</evidence>
<dbReference type="InterPro" id="IPR055170">
    <property type="entry name" value="GFO_IDH_MocA-like_dom"/>
</dbReference>